<dbReference type="AlphaFoldDB" id="A0A7C1I4I6"/>
<keyword evidence="10" id="KW-0175">Coiled coil</keyword>
<evidence type="ECO:0000256" key="8">
    <source>
        <dbReference type="ARBA" id="ARBA00033461"/>
    </source>
</evidence>
<comment type="caution">
    <text evidence="11">The sequence shown here is derived from an EMBL/GenBank/DDBJ whole genome shotgun (WGS) entry which is preliminary data.</text>
</comment>
<dbReference type="SUPFAM" id="SSF46579">
    <property type="entry name" value="Prefoldin"/>
    <property type="match status" value="1"/>
</dbReference>
<proteinExistence type="inferred from homology"/>
<dbReference type="GO" id="GO:0006457">
    <property type="term" value="P:protein folding"/>
    <property type="evidence" value="ECO:0007669"/>
    <property type="project" value="UniProtKB-UniRule"/>
</dbReference>
<keyword evidence="6 9" id="KW-0143">Chaperone</keyword>
<dbReference type="GO" id="GO:0005737">
    <property type="term" value="C:cytoplasm"/>
    <property type="evidence" value="ECO:0007669"/>
    <property type="project" value="UniProtKB-SubCell"/>
</dbReference>
<evidence type="ECO:0000256" key="6">
    <source>
        <dbReference type="ARBA" id="ARBA00023186"/>
    </source>
</evidence>
<comment type="subcellular location">
    <subcellularLocation>
        <location evidence="1 9">Cytoplasm</location>
    </subcellularLocation>
</comment>
<dbReference type="InterPro" id="IPR012713">
    <property type="entry name" value="PfdB"/>
</dbReference>
<comment type="similarity">
    <text evidence="2 9">Belongs to the prefoldin subunit beta family.</text>
</comment>
<evidence type="ECO:0000256" key="10">
    <source>
        <dbReference type="SAM" id="Coils"/>
    </source>
</evidence>
<keyword evidence="5 9" id="KW-0963">Cytoplasm</keyword>
<name>A0A7C1I4I6_9CREN</name>
<evidence type="ECO:0000313" key="11">
    <source>
        <dbReference type="EMBL" id="HDS10945.1"/>
    </source>
</evidence>
<reference evidence="11" key="1">
    <citation type="journal article" date="2020" name="mSystems">
        <title>Genome- and Community-Level Interaction Insights into Carbon Utilization and Element Cycling Functions of Hydrothermarchaeota in Hydrothermal Sediment.</title>
        <authorList>
            <person name="Zhou Z."/>
            <person name="Liu Y."/>
            <person name="Xu W."/>
            <person name="Pan J."/>
            <person name="Luo Z.H."/>
            <person name="Li M."/>
        </authorList>
    </citation>
    <scope>NUCLEOTIDE SEQUENCE [LARGE SCALE GENOMIC DNA]</scope>
    <source>
        <strain evidence="11">SpSt-123</strain>
    </source>
</reference>
<feature type="coiled-coil region" evidence="10">
    <location>
        <begin position="73"/>
        <end position="114"/>
    </location>
</feature>
<sequence>MVEKLPPEVQQAAQELEELQERYLAIVNQRTLIESEISEIKRVLEHLKELPEGYKVFKNIGNVLFEESKEKVVKELSEKLELDELLLDRYRKEEQSLKTQIQTLQEKLKDMIAKHYQSLATKEKKTITGS</sequence>
<gene>
    <name evidence="9" type="primary">pfdB</name>
    <name evidence="11" type="ORF">ENO04_04975</name>
</gene>
<dbReference type="GO" id="GO:0016272">
    <property type="term" value="C:prefoldin complex"/>
    <property type="evidence" value="ECO:0007669"/>
    <property type="project" value="UniProtKB-UniRule"/>
</dbReference>
<dbReference type="HAMAP" id="MF_00307">
    <property type="entry name" value="PfdB"/>
    <property type="match status" value="1"/>
</dbReference>
<dbReference type="EMBL" id="DSDY01000153">
    <property type="protein sequence ID" value="HDS10945.1"/>
    <property type="molecule type" value="Genomic_DNA"/>
</dbReference>
<evidence type="ECO:0000256" key="5">
    <source>
        <dbReference type="ARBA" id="ARBA00022490"/>
    </source>
</evidence>
<evidence type="ECO:0000256" key="1">
    <source>
        <dbReference type="ARBA" id="ARBA00004496"/>
    </source>
</evidence>
<dbReference type="Pfam" id="PF01920">
    <property type="entry name" value="Prefoldin_2"/>
    <property type="match status" value="1"/>
</dbReference>
<dbReference type="InterPro" id="IPR009053">
    <property type="entry name" value="Prefoldin"/>
</dbReference>
<comment type="function">
    <text evidence="7 9">Molecular chaperone capable of stabilizing a range of proteins. Seems to fulfill an ATP-independent, HSP70-like function in archaeal de novo protein folding.</text>
</comment>
<dbReference type="GO" id="GO:0051082">
    <property type="term" value="F:unfolded protein binding"/>
    <property type="evidence" value="ECO:0007669"/>
    <property type="project" value="UniProtKB-UniRule"/>
</dbReference>
<evidence type="ECO:0000256" key="4">
    <source>
        <dbReference type="ARBA" id="ARBA00016304"/>
    </source>
</evidence>
<evidence type="ECO:0000256" key="9">
    <source>
        <dbReference type="HAMAP-Rule" id="MF_00307"/>
    </source>
</evidence>
<evidence type="ECO:0000256" key="2">
    <source>
        <dbReference type="ARBA" id="ARBA00008045"/>
    </source>
</evidence>
<comment type="subunit">
    <text evidence="3 9">Heterohexamer of two alpha and four beta subunits.</text>
</comment>
<dbReference type="InterPro" id="IPR002777">
    <property type="entry name" value="PFD_beta-like"/>
</dbReference>
<evidence type="ECO:0000256" key="7">
    <source>
        <dbReference type="ARBA" id="ARBA00025077"/>
    </source>
</evidence>
<accession>A0A7C1I4I6</accession>
<dbReference type="NCBIfam" id="TIGR02338">
    <property type="entry name" value="gimC_beta"/>
    <property type="match status" value="1"/>
</dbReference>
<protein>
    <recommendedName>
        <fullName evidence="4 9">Prefoldin subunit beta</fullName>
    </recommendedName>
    <alternativeName>
        <fullName evidence="8 9">GimC subunit beta</fullName>
    </alternativeName>
</protein>
<evidence type="ECO:0000256" key="3">
    <source>
        <dbReference type="ARBA" id="ARBA00011716"/>
    </source>
</evidence>
<dbReference type="Gene3D" id="1.10.287.370">
    <property type="match status" value="1"/>
</dbReference>
<organism evidence="11">
    <name type="scientific">Fervidicoccus fontis</name>
    <dbReference type="NCBI Taxonomy" id="683846"/>
    <lineage>
        <taxon>Archaea</taxon>
        <taxon>Thermoproteota</taxon>
        <taxon>Thermoprotei</taxon>
        <taxon>Fervidicoccales</taxon>
        <taxon>Fervidicoccaceae</taxon>
        <taxon>Fervidicoccus</taxon>
    </lineage>
</organism>